<dbReference type="AlphaFoldDB" id="A0AAD8V310"/>
<proteinExistence type="predicted"/>
<comment type="caution">
    <text evidence="2">The sequence shown here is derived from an EMBL/GenBank/DDBJ whole genome shotgun (WGS) entry which is preliminary data.</text>
</comment>
<dbReference type="RefSeq" id="XP_060411451.1">
    <property type="nucleotide sequence ID" value="XM_060552308.1"/>
</dbReference>
<evidence type="ECO:0000313" key="2">
    <source>
        <dbReference type="EMBL" id="KAK1580404.1"/>
    </source>
</evidence>
<reference evidence="2" key="1">
    <citation type="submission" date="2021-06" db="EMBL/GenBank/DDBJ databases">
        <title>Comparative genomics, transcriptomics and evolutionary studies reveal genomic signatures of adaptation to plant cell wall in hemibiotrophic fungi.</title>
        <authorList>
            <consortium name="DOE Joint Genome Institute"/>
            <person name="Baroncelli R."/>
            <person name="Diaz J.F."/>
            <person name="Benocci T."/>
            <person name="Peng M."/>
            <person name="Battaglia E."/>
            <person name="Haridas S."/>
            <person name="Andreopoulos W."/>
            <person name="Labutti K."/>
            <person name="Pangilinan J."/>
            <person name="Floch G.L."/>
            <person name="Makela M.R."/>
            <person name="Henrissat B."/>
            <person name="Grigoriev I.V."/>
            <person name="Crouch J.A."/>
            <person name="De Vries R.P."/>
            <person name="Sukno S.A."/>
            <person name="Thon M.R."/>
        </authorList>
    </citation>
    <scope>NUCLEOTIDE SEQUENCE</scope>
    <source>
        <strain evidence="2">CBS 125086</strain>
    </source>
</reference>
<gene>
    <name evidence="2" type="ORF">LY79DRAFT_305783</name>
</gene>
<evidence type="ECO:0000313" key="3">
    <source>
        <dbReference type="Proteomes" id="UP001230504"/>
    </source>
</evidence>
<keyword evidence="3" id="KW-1185">Reference proteome</keyword>
<dbReference type="Proteomes" id="UP001230504">
    <property type="component" value="Unassembled WGS sequence"/>
</dbReference>
<sequence length="111" mass="12124">MTDLRFAVVLQLLRNHLSQAIAIVSLLSFNHNPTLSSAPLYPRRFVTACNQSPPPQASSLQHPKRCDEPSSPAGRFPTCQVSLVSSAPVIVSYLKVAKWRAIETAAQIRAS</sequence>
<name>A0AAD8V310_9PEZI</name>
<protein>
    <submittedName>
        <fullName evidence="2">Uncharacterized protein</fullName>
    </submittedName>
</protein>
<evidence type="ECO:0000256" key="1">
    <source>
        <dbReference type="SAM" id="MobiDB-lite"/>
    </source>
</evidence>
<dbReference type="GeneID" id="85436548"/>
<accession>A0AAD8V310</accession>
<organism evidence="2 3">
    <name type="scientific">Colletotrichum navitas</name>
    <dbReference type="NCBI Taxonomy" id="681940"/>
    <lineage>
        <taxon>Eukaryota</taxon>
        <taxon>Fungi</taxon>
        <taxon>Dikarya</taxon>
        <taxon>Ascomycota</taxon>
        <taxon>Pezizomycotina</taxon>
        <taxon>Sordariomycetes</taxon>
        <taxon>Hypocreomycetidae</taxon>
        <taxon>Glomerellales</taxon>
        <taxon>Glomerellaceae</taxon>
        <taxon>Colletotrichum</taxon>
        <taxon>Colletotrichum graminicola species complex</taxon>
    </lineage>
</organism>
<dbReference type="EMBL" id="JAHLJV010000055">
    <property type="protein sequence ID" value="KAK1580404.1"/>
    <property type="molecule type" value="Genomic_DNA"/>
</dbReference>
<feature type="region of interest" description="Disordered" evidence="1">
    <location>
        <begin position="51"/>
        <end position="74"/>
    </location>
</feature>